<evidence type="ECO:0000313" key="5">
    <source>
        <dbReference type="Proteomes" id="UP000663846"/>
    </source>
</evidence>
<dbReference type="Proteomes" id="UP000663846">
    <property type="component" value="Unassembled WGS sequence"/>
</dbReference>
<accession>A0A8H3GU07</accession>
<feature type="transmembrane region" description="Helical" evidence="2">
    <location>
        <begin position="64"/>
        <end position="86"/>
    </location>
</feature>
<evidence type="ECO:0000313" key="4">
    <source>
        <dbReference type="EMBL" id="CAE6465356.1"/>
    </source>
</evidence>
<name>A0A8H3GU07_9AGAM</name>
<keyword evidence="2" id="KW-1133">Transmembrane helix</keyword>
<reference evidence="4" key="1">
    <citation type="submission" date="2021-01" db="EMBL/GenBank/DDBJ databases">
        <authorList>
            <person name="Kaushik A."/>
        </authorList>
    </citation>
    <scope>NUCLEOTIDE SEQUENCE</scope>
    <source>
        <strain evidence="4">AG1-1C</strain>
    </source>
</reference>
<feature type="transmembrane region" description="Helical" evidence="2">
    <location>
        <begin position="25"/>
        <end position="52"/>
    </location>
</feature>
<proteinExistence type="predicted"/>
<evidence type="ECO:0000256" key="1">
    <source>
        <dbReference type="SAM" id="MobiDB-lite"/>
    </source>
</evidence>
<comment type="caution">
    <text evidence="4">The sequence shown here is derived from an EMBL/GenBank/DDBJ whole genome shotgun (WGS) entry which is preliminary data.</text>
</comment>
<protein>
    <recommendedName>
        <fullName evidence="3">DUF6534 domain-containing protein</fullName>
    </recommendedName>
</protein>
<keyword evidence="2" id="KW-0472">Membrane</keyword>
<feature type="compositionally biased region" description="Basic and acidic residues" evidence="1">
    <location>
        <begin position="192"/>
        <end position="214"/>
    </location>
</feature>
<evidence type="ECO:0000259" key="3">
    <source>
        <dbReference type="Pfam" id="PF20152"/>
    </source>
</evidence>
<dbReference type="InterPro" id="IPR045339">
    <property type="entry name" value="DUF6534"/>
</dbReference>
<keyword evidence="2" id="KW-0812">Transmembrane</keyword>
<dbReference type="PANTHER" id="PTHR40465:SF1">
    <property type="entry name" value="DUF6534 DOMAIN-CONTAINING PROTEIN"/>
    <property type="match status" value="1"/>
</dbReference>
<organism evidence="4 5">
    <name type="scientific">Rhizoctonia solani</name>
    <dbReference type="NCBI Taxonomy" id="456999"/>
    <lineage>
        <taxon>Eukaryota</taxon>
        <taxon>Fungi</taxon>
        <taxon>Dikarya</taxon>
        <taxon>Basidiomycota</taxon>
        <taxon>Agaricomycotina</taxon>
        <taxon>Agaricomycetes</taxon>
        <taxon>Cantharellales</taxon>
        <taxon>Ceratobasidiaceae</taxon>
        <taxon>Rhizoctonia</taxon>
    </lineage>
</organism>
<evidence type="ECO:0000256" key="2">
    <source>
        <dbReference type="SAM" id="Phobius"/>
    </source>
</evidence>
<dbReference type="Pfam" id="PF20152">
    <property type="entry name" value="DUF6534"/>
    <property type="match status" value="1"/>
</dbReference>
<feature type="domain" description="DUF6534" evidence="3">
    <location>
        <begin position="71"/>
        <end position="157"/>
    </location>
</feature>
<feature type="region of interest" description="Disordered" evidence="1">
    <location>
        <begin position="185"/>
        <end position="236"/>
    </location>
</feature>
<gene>
    <name evidence="4" type="ORF">RDB_LOCUS166117</name>
</gene>
<feature type="transmembrane region" description="Helical" evidence="2">
    <location>
        <begin position="107"/>
        <end position="129"/>
    </location>
</feature>
<sequence>MTVMISSTAQGFFAWRIVKLTKQVWLGWLIASTIMLQFAAGLAGSIGGFILNEFERFHQLKVPVIVWLVSSVVTDTVITSILIWYLHTHRTGYSKTDDRISRIVRNTMQTGLAVTVWATADLVLFLVMPYNSMHLFFQLPLCKLYTASLLSTLNARNAIRESSTLGDYSETVRAWRAGNVSKDQSYAFSSPESHRLEGAKPNANRRDDEHESDKLQVGGSVSSNDIELCIQPPNLS</sequence>
<dbReference type="EMBL" id="CAJMWS010000824">
    <property type="protein sequence ID" value="CAE6465356.1"/>
    <property type="molecule type" value="Genomic_DNA"/>
</dbReference>
<dbReference type="PANTHER" id="PTHR40465">
    <property type="entry name" value="CHROMOSOME 1, WHOLE GENOME SHOTGUN SEQUENCE"/>
    <property type="match status" value="1"/>
</dbReference>
<dbReference type="AlphaFoldDB" id="A0A8H3GU07"/>